<reference evidence="2" key="1">
    <citation type="submission" date="2022-11" db="EMBL/GenBank/DDBJ databases">
        <title>Centuries of genome instability and evolution in soft-shell clam transmissible cancer (bioRxiv).</title>
        <authorList>
            <person name="Hart S.F.M."/>
            <person name="Yonemitsu M.A."/>
            <person name="Giersch R.M."/>
            <person name="Beal B.F."/>
            <person name="Arriagada G."/>
            <person name="Davis B.W."/>
            <person name="Ostrander E.A."/>
            <person name="Goff S.P."/>
            <person name="Metzger M.J."/>
        </authorList>
    </citation>
    <scope>NUCLEOTIDE SEQUENCE</scope>
    <source>
        <strain evidence="2">MELC-2E11</strain>
        <tissue evidence="2">Siphon/mantle</tissue>
    </source>
</reference>
<name>A0ABY7DF20_MYAAR</name>
<evidence type="ECO:0000256" key="1">
    <source>
        <dbReference type="SAM" id="SignalP"/>
    </source>
</evidence>
<keyword evidence="1" id="KW-0732">Signal</keyword>
<sequence>MKGYIFLFLVATAFCQATAQGTDGLTAKAAEETDEETDIDIKDENGNLVTQAEIFSDVKNDTSECYKEKPLTFEIPSSVWAFCEGREMTVLEAIECADKQGQERNFIDEIRGVDNRYIYDRAQNNLVLSVDVTVLLASP</sequence>
<feature type="chain" id="PRO_5045189938" evidence="1">
    <location>
        <begin position="20"/>
        <end position="139"/>
    </location>
</feature>
<feature type="signal peptide" evidence="1">
    <location>
        <begin position="1"/>
        <end position="19"/>
    </location>
</feature>
<protein>
    <submittedName>
        <fullName evidence="2">Uncharacterized protein</fullName>
    </submittedName>
</protein>
<evidence type="ECO:0000313" key="2">
    <source>
        <dbReference type="EMBL" id="WAQ96284.1"/>
    </source>
</evidence>
<dbReference type="Proteomes" id="UP001164746">
    <property type="component" value="Chromosome 2"/>
</dbReference>
<gene>
    <name evidence="2" type="ORF">MAR_028974</name>
</gene>
<evidence type="ECO:0000313" key="3">
    <source>
        <dbReference type="Proteomes" id="UP001164746"/>
    </source>
</evidence>
<dbReference type="EMBL" id="CP111013">
    <property type="protein sequence ID" value="WAQ96284.1"/>
    <property type="molecule type" value="Genomic_DNA"/>
</dbReference>
<organism evidence="2 3">
    <name type="scientific">Mya arenaria</name>
    <name type="common">Soft-shell clam</name>
    <dbReference type="NCBI Taxonomy" id="6604"/>
    <lineage>
        <taxon>Eukaryota</taxon>
        <taxon>Metazoa</taxon>
        <taxon>Spiralia</taxon>
        <taxon>Lophotrochozoa</taxon>
        <taxon>Mollusca</taxon>
        <taxon>Bivalvia</taxon>
        <taxon>Autobranchia</taxon>
        <taxon>Heteroconchia</taxon>
        <taxon>Euheterodonta</taxon>
        <taxon>Imparidentia</taxon>
        <taxon>Neoheterodontei</taxon>
        <taxon>Myida</taxon>
        <taxon>Myoidea</taxon>
        <taxon>Myidae</taxon>
        <taxon>Mya</taxon>
    </lineage>
</organism>
<proteinExistence type="predicted"/>
<accession>A0ABY7DF20</accession>
<keyword evidence="3" id="KW-1185">Reference proteome</keyword>